<evidence type="ECO:0000256" key="5">
    <source>
        <dbReference type="ARBA" id="ARBA00022827"/>
    </source>
</evidence>
<evidence type="ECO:0000256" key="7">
    <source>
        <dbReference type="ARBA" id="ARBA00023004"/>
    </source>
</evidence>
<dbReference type="InterPro" id="IPR008333">
    <property type="entry name" value="Cbr1-like_FAD-bd_dom"/>
</dbReference>
<dbReference type="InterPro" id="IPR017938">
    <property type="entry name" value="Riboflavin_synthase-like_b-brl"/>
</dbReference>
<dbReference type="PANTHER" id="PTHR47354:SF8">
    <property type="entry name" value="1,2-PHENYLACETYL-COA EPOXIDASE, SUBUNIT E"/>
    <property type="match status" value="1"/>
</dbReference>
<dbReference type="AlphaFoldDB" id="X1GVH0"/>
<accession>X1GVH0</accession>
<dbReference type="Gene3D" id="2.40.30.10">
    <property type="entry name" value="Translation factors"/>
    <property type="match status" value="1"/>
</dbReference>
<proteinExistence type="predicted"/>
<dbReference type="InterPro" id="IPR001433">
    <property type="entry name" value="OxRdtase_FAD/NAD-bd"/>
</dbReference>
<dbReference type="Gene3D" id="3.40.50.80">
    <property type="entry name" value="Nucleotide-binding domain of ferredoxin-NADP reductase (FNR) module"/>
    <property type="match status" value="1"/>
</dbReference>
<protein>
    <recommendedName>
        <fullName evidence="9">FAD-binding FR-type domain-containing protein</fullName>
    </recommendedName>
</protein>
<dbReference type="InterPro" id="IPR050415">
    <property type="entry name" value="MRET"/>
</dbReference>
<dbReference type="EMBL" id="BARU01010169">
    <property type="protein sequence ID" value="GAH45604.1"/>
    <property type="molecule type" value="Genomic_DNA"/>
</dbReference>
<dbReference type="InterPro" id="IPR039261">
    <property type="entry name" value="FNR_nucleotide-bd"/>
</dbReference>
<dbReference type="InterPro" id="IPR001709">
    <property type="entry name" value="Flavoprot_Pyr_Nucl_cyt_Rdtase"/>
</dbReference>
<feature type="domain" description="FAD-binding FR-type" evidence="9">
    <location>
        <begin position="1"/>
        <end position="86"/>
    </location>
</feature>
<gene>
    <name evidence="10" type="ORF">S03H2_19465</name>
</gene>
<dbReference type="PRINTS" id="PR00371">
    <property type="entry name" value="FPNCR"/>
</dbReference>
<dbReference type="SUPFAM" id="SSF63380">
    <property type="entry name" value="Riboflavin synthase domain-like"/>
    <property type="match status" value="1"/>
</dbReference>
<dbReference type="InterPro" id="IPR012675">
    <property type="entry name" value="Beta-grasp_dom_sf"/>
</dbReference>
<name>X1GVH0_9ZZZZ</name>
<evidence type="ECO:0000256" key="2">
    <source>
        <dbReference type="ARBA" id="ARBA00022630"/>
    </source>
</evidence>
<organism evidence="10">
    <name type="scientific">marine sediment metagenome</name>
    <dbReference type="NCBI Taxonomy" id="412755"/>
    <lineage>
        <taxon>unclassified sequences</taxon>
        <taxon>metagenomes</taxon>
        <taxon>ecological metagenomes</taxon>
    </lineage>
</organism>
<comment type="cofactor">
    <cofactor evidence="1">
        <name>FAD</name>
        <dbReference type="ChEBI" id="CHEBI:57692"/>
    </cofactor>
</comment>
<keyword evidence="4" id="KW-0479">Metal-binding</keyword>
<keyword evidence="7" id="KW-0408">Iron</keyword>
<reference evidence="10" key="1">
    <citation type="journal article" date="2014" name="Front. Microbiol.">
        <title>High frequency of phylogenetically diverse reductive dehalogenase-homologous genes in deep subseafloor sedimentary metagenomes.</title>
        <authorList>
            <person name="Kawai M."/>
            <person name="Futagami T."/>
            <person name="Toyoda A."/>
            <person name="Takaki Y."/>
            <person name="Nishi S."/>
            <person name="Hori S."/>
            <person name="Arai W."/>
            <person name="Tsubouchi T."/>
            <person name="Morono Y."/>
            <person name="Uchiyama I."/>
            <person name="Ito T."/>
            <person name="Fujiyama A."/>
            <person name="Inagaki F."/>
            <person name="Takami H."/>
        </authorList>
    </citation>
    <scope>NUCLEOTIDE SEQUENCE</scope>
    <source>
        <strain evidence="10">Expedition CK06-06</strain>
    </source>
</reference>
<dbReference type="GO" id="GO:0050660">
    <property type="term" value="F:flavin adenine dinucleotide binding"/>
    <property type="evidence" value="ECO:0007669"/>
    <property type="project" value="TreeGrafter"/>
</dbReference>
<evidence type="ECO:0000256" key="6">
    <source>
        <dbReference type="ARBA" id="ARBA00023002"/>
    </source>
</evidence>
<dbReference type="InterPro" id="IPR017927">
    <property type="entry name" value="FAD-bd_FR_type"/>
</dbReference>
<sequence length="309" mass="34777">PDPDSNTKELAYFRAGQYLSLKVKVNGVGITRPYSIASSPSDALKGFYEITIRKEEPGFLTGYLWDSWKVGTKVESSGPEGFFFYEPLRDLTQIVGLAGGSGITPFRSIAKEIVEDKLDAKLTLLYGSSEEDDIIYYNEFKELEKKYPDKIKVVHVLSCEEVTLEGSELGFLTSDIIEKYCDVNNSSFFICGPQVMYNFVEKELEKFNLHHKRVRREAFGEIKDILSNPDFPQDVADKVFKIKTQIGSLIKEIPAKATESVLVALERAKLNPPSKCRSGECGFCRSLLISGDVYINPVSDWRKAGDKKF</sequence>
<dbReference type="GO" id="GO:0051537">
    <property type="term" value="F:2 iron, 2 sulfur cluster binding"/>
    <property type="evidence" value="ECO:0007669"/>
    <property type="project" value="UniProtKB-KW"/>
</dbReference>
<keyword evidence="5" id="KW-0274">FAD</keyword>
<keyword evidence="6" id="KW-0560">Oxidoreductase</keyword>
<dbReference type="InterPro" id="IPR036010">
    <property type="entry name" value="2Fe-2S_ferredoxin-like_sf"/>
</dbReference>
<dbReference type="PROSITE" id="PS51384">
    <property type="entry name" value="FAD_FR"/>
    <property type="match status" value="1"/>
</dbReference>
<keyword evidence="2" id="KW-0285">Flavoprotein</keyword>
<evidence type="ECO:0000313" key="10">
    <source>
        <dbReference type="EMBL" id="GAH45604.1"/>
    </source>
</evidence>
<dbReference type="SUPFAM" id="SSF52343">
    <property type="entry name" value="Ferredoxin reductase-like, C-terminal NADP-linked domain"/>
    <property type="match status" value="1"/>
</dbReference>
<evidence type="ECO:0000256" key="8">
    <source>
        <dbReference type="ARBA" id="ARBA00023014"/>
    </source>
</evidence>
<feature type="non-terminal residue" evidence="10">
    <location>
        <position position="309"/>
    </location>
</feature>
<keyword evidence="8" id="KW-0411">Iron-sulfur</keyword>
<dbReference type="GO" id="GO:0046872">
    <property type="term" value="F:metal ion binding"/>
    <property type="evidence" value="ECO:0007669"/>
    <property type="project" value="UniProtKB-KW"/>
</dbReference>
<dbReference type="GO" id="GO:0016491">
    <property type="term" value="F:oxidoreductase activity"/>
    <property type="evidence" value="ECO:0007669"/>
    <property type="project" value="UniProtKB-KW"/>
</dbReference>
<dbReference type="InterPro" id="IPR001041">
    <property type="entry name" value="2Fe-2S_ferredoxin-type"/>
</dbReference>
<evidence type="ECO:0000256" key="3">
    <source>
        <dbReference type="ARBA" id="ARBA00022714"/>
    </source>
</evidence>
<comment type="caution">
    <text evidence="10">The sequence shown here is derived from an EMBL/GenBank/DDBJ whole genome shotgun (WGS) entry which is preliminary data.</text>
</comment>
<feature type="non-terminal residue" evidence="10">
    <location>
        <position position="1"/>
    </location>
</feature>
<dbReference type="SUPFAM" id="SSF54292">
    <property type="entry name" value="2Fe-2S ferredoxin-like"/>
    <property type="match status" value="1"/>
</dbReference>
<evidence type="ECO:0000259" key="9">
    <source>
        <dbReference type="PROSITE" id="PS51384"/>
    </source>
</evidence>
<dbReference type="Pfam" id="PF00175">
    <property type="entry name" value="NAD_binding_1"/>
    <property type="match status" value="1"/>
</dbReference>
<dbReference type="CDD" id="cd00207">
    <property type="entry name" value="fer2"/>
    <property type="match status" value="1"/>
</dbReference>
<dbReference type="Pfam" id="PF00111">
    <property type="entry name" value="Fer2"/>
    <property type="match status" value="1"/>
</dbReference>
<dbReference type="PRINTS" id="PR00410">
    <property type="entry name" value="PHEHYDRXLASE"/>
</dbReference>
<evidence type="ECO:0000256" key="4">
    <source>
        <dbReference type="ARBA" id="ARBA00022723"/>
    </source>
</evidence>
<dbReference type="Gene3D" id="3.10.20.30">
    <property type="match status" value="1"/>
</dbReference>
<dbReference type="PANTHER" id="PTHR47354">
    <property type="entry name" value="NADH OXIDOREDUCTASE HCR"/>
    <property type="match status" value="1"/>
</dbReference>
<evidence type="ECO:0000256" key="1">
    <source>
        <dbReference type="ARBA" id="ARBA00001974"/>
    </source>
</evidence>
<keyword evidence="3" id="KW-0001">2Fe-2S</keyword>
<dbReference type="Pfam" id="PF00970">
    <property type="entry name" value="FAD_binding_6"/>
    <property type="match status" value="1"/>
</dbReference>